<evidence type="ECO:0000256" key="1">
    <source>
        <dbReference type="ARBA" id="ARBA00004202"/>
    </source>
</evidence>
<evidence type="ECO:0000313" key="7">
    <source>
        <dbReference type="Proteomes" id="UP001140206"/>
    </source>
</evidence>
<reference evidence="6" key="1">
    <citation type="submission" date="2022-08" db="EMBL/GenBank/DDBJ databases">
        <authorList>
            <person name="Marques A."/>
        </authorList>
    </citation>
    <scope>NUCLEOTIDE SEQUENCE</scope>
    <source>
        <strain evidence="6">RhyPub2mFocal</strain>
        <tissue evidence="6">Leaves</tissue>
    </source>
</reference>
<comment type="subcellular location">
    <subcellularLocation>
        <location evidence="1">Cell membrane</location>
        <topology evidence="1">Peripheral membrane protein</topology>
    </subcellularLocation>
    <subcellularLocation>
        <location evidence="2">Golgi apparatus membrane</location>
        <topology evidence="2">Peripheral membrane protein</topology>
    </subcellularLocation>
</comment>
<dbReference type="PANTHER" id="PTHR45657">
    <property type="entry name" value="CRAL-TRIO DOMAIN-CONTAINING PROTEIN YKL091C-RELATED"/>
    <property type="match status" value="1"/>
</dbReference>
<dbReference type="EMBL" id="JAMFTS010000004">
    <property type="protein sequence ID" value="KAJ4766771.1"/>
    <property type="molecule type" value="Genomic_DNA"/>
</dbReference>
<sequence length="197" mass="23168">MEVIRFLKAKKFDIEKATHMWSDMIQWRKEFGADTILEDFTFEELEEVLQYYPQGYHGVDREGRAIYIERLGKVEPSKLMHITSVERYIKYHVQEFERAFRDRFPACSVAAKRHLDSTTTILDVDGVTLHQMFVVNAGSGFRLLWNTVKGFLDPKTVSKIHEFLFLCLSLFLSQIHTFILQQTHNHIHRTTAITTNK</sequence>
<dbReference type="Proteomes" id="UP001140206">
    <property type="component" value="Chromosome 4"/>
</dbReference>
<keyword evidence="3" id="KW-0333">Golgi apparatus</keyword>
<gene>
    <name evidence="6" type="ORF">LUZ62_077146</name>
</gene>
<evidence type="ECO:0000259" key="5">
    <source>
        <dbReference type="PROSITE" id="PS50191"/>
    </source>
</evidence>
<keyword evidence="7" id="KW-1185">Reference proteome</keyword>
<dbReference type="SMART" id="SM00516">
    <property type="entry name" value="SEC14"/>
    <property type="match status" value="1"/>
</dbReference>
<dbReference type="GO" id="GO:0000139">
    <property type="term" value="C:Golgi membrane"/>
    <property type="evidence" value="ECO:0007669"/>
    <property type="project" value="UniProtKB-SubCell"/>
</dbReference>
<dbReference type="CDD" id="cd00170">
    <property type="entry name" value="SEC14"/>
    <property type="match status" value="1"/>
</dbReference>
<dbReference type="InterPro" id="IPR001251">
    <property type="entry name" value="CRAL-TRIO_dom"/>
</dbReference>
<dbReference type="Pfam" id="PF00650">
    <property type="entry name" value="CRAL_TRIO"/>
    <property type="match status" value="1"/>
</dbReference>
<evidence type="ECO:0000256" key="4">
    <source>
        <dbReference type="ARBA" id="ARBA00038020"/>
    </source>
</evidence>
<dbReference type="Gene3D" id="1.10.8.20">
    <property type="entry name" value="N-terminal domain of phosphatidylinositol transfer protein sec14p"/>
    <property type="match status" value="1"/>
</dbReference>
<evidence type="ECO:0000256" key="2">
    <source>
        <dbReference type="ARBA" id="ARBA00004395"/>
    </source>
</evidence>
<dbReference type="InterPro" id="IPR036865">
    <property type="entry name" value="CRAL-TRIO_dom_sf"/>
</dbReference>
<dbReference type="SUPFAM" id="SSF52087">
    <property type="entry name" value="CRAL/TRIO domain"/>
    <property type="match status" value="1"/>
</dbReference>
<name>A0AAV8DI58_9POAL</name>
<dbReference type="PANTHER" id="PTHR45657:SF8">
    <property type="entry name" value="PHOSPHATIDYLINOSITOL_PHOSPHATIDYLCHOLINE TRANSFER PROTEIN SFH13"/>
    <property type="match status" value="1"/>
</dbReference>
<organism evidence="6 7">
    <name type="scientific">Rhynchospora pubera</name>
    <dbReference type="NCBI Taxonomy" id="906938"/>
    <lineage>
        <taxon>Eukaryota</taxon>
        <taxon>Viridiplantae</taxon>
        <taxon>Streptophyta</taxon>
        <taxon>Embryophyta</taxon>
        <taxon>Tracheophyta</taxon>
        <taxon>Spermatophyta</taxon>
        <taxon>Magnoliopsida</taxon>
        <taxon>Liliopsida</taxon>
        <taxon>Poales</taxon>
        <taxon>Cyperaceae</taxon>
        <taxon>Cyperoideae</taxon>
        <taxon>Rhynchosporeae</taxon>
        <taxon>Rhynchospora</taxon>
    </lineage>
</organism>
<dbReference type="GO" id="GO:0005886">
    <property type="term" value="C:plasma membrane"/>
    <property type="evidence" value="ECO:0007669"/>
    <property type="project" value="UniProtKB-SubCell"/>
</dbReference>
<feature type="domain" description="CRAL-TRIO" evidence="5">
    <location>
        <begin position="44"/>
        <end position="197"/>
    </location>
</feature>
<evidence type="ECO:0000256" key="3">
    <source>
        <dbReference type="ARBA" id="ARBA00023034"/>
    </source>
</evidence>
<dbReference type="InterPro" id="IPR036273">
    <property type="entry name" value="CRAL/TRIO_N_dom_sf"/>
</dbReference>
<dbReference type="InterPro" id="IPR051026">
    <property type="entry name" value="PI/PC_transfer"/>
</dbReference>
<accession>A0AAV8DI58</accession>
<dbReference type="AlphaFoldDB" id="A0AAV8DI58"/>
<evidence type="ECO:0000313" key="6">
    <source>
        <dbReference type="EMBL" id="KAJ4766771.1"/>
    </source>
</evidence>
<comment type="similarity">
    <text evidence="4">Belongs to the SFH family.</text>
</comment>
<protein>
    <submittedName>
        <fullName evidence="6">Sec14p-like phosphatidylinositol transfer family protein</fullName>
    </submittedName>
</protein>
<proteinExistence type="inferred from homology"/>
<comment type="caution">
    <text evidence="6">The sequence shown here is derived from an EMBL/GenBank/DDBJ whole genome shotgun (WGS) entry which is preliminary data.</text>
</comment>
<dbReference type="SUPFAM" id="SSF46938">
    <property type="entry name" value="CRAL/TRIO N-terminal domain"/>
    <property type="match status" value="1"/>
</dbReference>
<dbReference type="PROSITE" id="PS50191">
    <property type="entry name" value="CRAL_TRIO"/>
    <property type="match status" value="1"/>
</dbReference>
<dbReference type="Gene3D" id="3.40.525.10">
    <property type="entry name" value="CRAL-TRIO lipid binding domain"/>
    <property type="match status" value="2"/>
</dbReference>